<reference evidence="1 2" key="1">
    <citation type="journal article" date="2023" name="Science">
        <title>Elucidation of the pathway for biosynthesis of saponin adjuvants from the soapbark tree.</title>
        <authorList>
            <person name="Reed J."/>
            <person name="Orme A."/>
            <person name="El-Demerdash A."/>
            <person name="Owen C."/>
            <person name="Martin L.B.B."/>
            <person name="Misra R.C."/>
            <person name="Kikuchi S."/>
            <person name="Rejzek M."/>
            <person name="Martin A.C."/>
            <person name="Harkess A."/>
            <person name="Leebens-Mack J."/>
            <person name="Louveau T."/>
            <person name="Stephenson M.J."/>
            <person name="Osbourn A."/>
        </authorList>
    </citation>
    <scope>NUCLEOTIDE SEQUENCE [LARGE SCALE GENOMIC DNA]</scope>
    <source>
        <strain evidence="1">S10</strain>
    </source>
</reference>
<organism evidence="1 2">
    <name type="scientific">Quillaja saponaria</name>
    <name type="common">Soap bark tree</name>
    <dbReference type="NCBI Taxonomy" id="32244"/>
    <lineage>
        <taxon>Eukaryota</taxon>
        <taxon>Viridiplantae</taxon>
        <taxon>Streptophyta</taxon>
        <taxon>Embryophyta</taxon>
        <taxon>Tracheophyta</taxon>
        <taxon>Spermatophyta</taxon>
        <taxon>Magnoliopsida</taxon>
        <taxon>eudicotyledons</taxon>
        <taxon>Gunneridae</taxon>
        <taxon>Pentapetalae</taxon>
        <taxon>rosids</taxon>
        <taxon>fabids</taxon>
        <taxon>Fabales</taxon>
        <taxon>Quillajaceae</taxon>
        <taxon>Quillaja</taxon>
    </lineage>
</organism>
<gene>
    <name evidence="1" type="ORF">O6P43_000605</name>
</gene>
<comment type="caution">
    <text evidence="1">The sequence shown here is derived from an EMBL/GenBank/DDBJ whole genome shotgun (WGS) entry which is preliminary data.</text>
</comment>
<sequence>MSMTPYPPSKNTPLEDVISATCGYYIDFFISLRKLQGRSEFVVILPFYDFLFSKSYGVISSDECPGAHDYEEGQRSMDTYMI</sequence>
<evidence type="ECO:0000313" key="1">
    <source>
        <dbReference type="EMBL" id="KAJ7981328.1"/>
    </source>
</evidence>
<dbReference type="Proteomes" id="UP001163823">
    <property type="component" value="Chromosome 1"/>
</dbReference>
<protein>
    <submittedName>
        <fullName evidence="1">Uncharacterized protein</fullName>
    </submittedName>
</protein>
<accession>A0AAD7QH44</accession>
<name>A0AAD7QH44_QUISA</name>
<dbReference type="AlphaFoldDB" id="A0AAD7QH44"/>
<evidence type="ECO:0000313" key="2">
    <source>
        <dbReference type="Proteomes" id="UP001163823"/>
    </source>
</evidence>
<dbReference type="KEGG" id="qsa:O6P43_000605"/>
<proteinExistence type="predicted"/>
<dbReference type="EMBL" id="JARAOO010000001">
    <property type="protein sequence ID" value="KAJ7981328.1"/>
    <property type="molecule type" value="Genomic_DNA"/>
</dbReference>
<keyword evidence="2" id="KW-1185">Reference proteome</keyword>